<evidence type="ECO:0000313" key="3">
    <source>
        <dbReference type="Proteomes" id="UP000054630"/>
    </source>
</evidence>
<organism evidence="2 3">
    <name type="scientific">Trichinella nelsoni</name>
    <dbReference type="NCBI Taxonomy" id="6336"/>
    <lineage>
        <taxon>Eukaryota</taxon>
        <taxon>Metazoa</taxon>
        <taxon>Ecdysozoa</taxon>
        <taxon>Nematoda</taxon>
        <taxon>Enoplea</taxon>
        <taxon>Dorylaimia</taxon>
        <taxon>Trichinellida</taxon>
        <taxon>Trichinellidae</taxon>
        <taxon>Trichinella</taxon>
    </lineage>
</organism>
<comment type="caution">
    <text evidence="2">The sequence shown here is derived from an EMBL/GenBank/DDBJ whole genome shotgun (WGS) entry which is preliminary data.</text>
</comment>
<feature type="signal peptide" evidence="1">
    <location>
        <begin position="1"/>
        <end position="23"/>
    </location>
</feature>
<name>A0A0V0RBB2_9BILA</name>
<evidence type="ECO:0000256" key="1">
    <source>
        <dbReference type="SAM" id="SignalP"/>
    </source>
</evidence>
<dbReference type="AlphaFoldDB" id="A0A0V0RBB2"/>
<keyword evidence="1" id="KW-0732">Signal</keyword>
<evidence type="ECO:0000313" key="2">
    <source>
        <dbReference type="EMBL" id="KRX11801.1"/>
    </source>
</evidence>
<proteinExistence type="predicted"/>
<keyword evidence="3" id="KW-1185">Reference proteome</keyword>
<sequence length="107" mass="10990">MGGGAGLSVAVAVVMMMVGTSHCLMSSSSAGNSSTAASSAWCDGHMIDGRCMLIAHAYGAGEHFEYLEMDGMDMMVEAESIRRGLAAGHKGPVTFDSLKKNQGFGPG</sequence>
<gene>
    <name evidence="2" type="ORF">T07_5763</name>
</gene>
<accession>A0A0V0RBB2</accession>
<dbReference type="EMBL" id="JYDL01001364">
    <property type="protein sequence ID" value="KRX11801.1"/>
    <property type="molecule type" value="Genomic_DNA"/>
</dbReference>
<feature type="chain" id="PRO_5006867817" evidence="1">
    <location>
        <begin position="24"/>
        <end position="107"/>
    </location>
</feature>
<feature type="non-terminal residue" evidence="2">
    <location>
        <position position="107"/>
    </location>
</feature>
<protein>
    <submittedName>
        <fullName evidence="2">Uncharacterized protein</fullName>
    </submittedName>
</protein>
<reference evidence="2 3" key="1">
    <citation type="submission" date="2015-01" db="EMBL/GenBank/DDBJ databases">
        <title>Evolution of Trichinella species and genotypes.</title>
        <authorList>
            <person name="Korhonen P.K."/>
            <person name="Edoardo P."/>
            <person name="Giuseppe L.R."/>
            <person name="Gasser R.B."/>
        </authorList>
    </citation>
    <scope>NUCLEOTIDE SEQUENCE [LARGE SCALE GENOMIC DNA]</scope>
    <source>
        <strain evidence="2">ISS37</strain>
    </source>
</reference>
<dbReference type="Proteomes" id="UP000054630">
    <property type="component" value="Unassembled WGS sequence"/>
</dbReference>